<keyword evidence="4 7" id="KW-0028">Amino-acid biosynthesis</keyword>
<dbReference type="InterPro" id="IPR028939">
    <property type="entry name" value="P5C_Rdtase_cat_N"/>
</dbReference>
<proteinExistence type="inferred from homology"/>
<dbReference type="PROSITE" id="PS00521">
    <property type="entry name" value="P5CR"/>
    <property type="match status" value="1"/>
</dbReference>
<dbReference type="PIRSF" id="PIRSF000193">
    <property type="entry name" value="Pyrrol-5-carb_rd"/>
    <property type="match status" value="1"/>
</dbReference>
<comment type="subcellular location">
    <subcellularLocation>
        <location evidence="4">Cytoplasm</location>
    </subcellularLocation>
</comment>
<evidence type="ECO:0000313" key="10">
    <source>
        <dbReference type="EMBL" id="NUZ04327.1"/>
    </source>
</evidence>
<keyword evidence="4 7" id="KW-0641">Proline biosynthesis</keyword>
<evidence type="ECO:0000313" key="11">
    <source>
        <dbReference type="Proteomes" id="UP000529637"/>
    </source>
</evidence>
<dbReference type="Pfam" id="PF03807">
    <property type="entry name" value="F420_oxidored"/>
    <property type="match status" value="1"/>
</dbReference>
<dbReference type="PANTHER" id="PTHR11645:SF0">
    <property type="entry name" value="PYRROLINE-5-CARBOXYLATE REDUCTASE 3"/>
    <property type="match status" value="1"/>
</dbReference>
<protein>
    <recommendedName>
        <fullName evidence="4 5">Pyrroline-5-carboxylate reductase</fullName>
        <shortName evidence="4">P5C reductase</shortName>
        <shortName evidence="4">P5CR</shortName>
        <ecNumber evidence="4 5">1.5.1.2</ecNumber>
    </recommendedName>
    <alternativeName>
        <fullName evidence="4">PCA reductase</fullName>
    </alternativeName>
</protein>
<dbReference type="PANTHER" id="PTHR11645">
    <property type="entry name" value="PYRROLINE-5-CARBOXYLATE REDUCTASE"/>
    <property type="match status" value="1"/>
</dbReference>
<dbReference type="Pfam" id="PF14748">
    <property type="entry name" value="P5CR_dimer"/>
    <property type="match status" value="1"/>
</dbReference>
<dbReference type="UniPathway" id="UPA00098">
    <property type="reaction ID" value="UER00361"/>
</dbReference>
<sequence length="269" mass="27207">MDSIAFIGGGNMASALIGGLVERSEGHAPGIVVVDPDPGQRERLAARFGVRTLGAADASLAGAGLVVWAVKPQYFKAAAAPCASHVAAALHLSVMAGIRSEAIARALDNERVVRAMPNTPALIGRGIAGLYARPEVGADERARVEALLAPTGEVLWVDAEVQLDAVTALSGSGPAYVFYVAEAMADAATAMGLSAEQGRRLALATCAGAASLAQGSSEPLGRLREQVTSKGGTTAAALATLDAHGVRAAFGAALEAARRRAAELGDEFG</sequence>
<evidence type="ECO:0000256" key="7">
    <source>
        <dbReference type="RuleBase" id="RU003903"/>
    </source>
</evidence>
<keyword evidence="3 4" id="KW-0560">Oxidoreductase</keyword>
<dbReference type="InterPro" id="IPR000304">
    <property type="entry name" value="Pyrroline-COOH_reductase"/>
</dbReference>
<dbReference type="GO" id="GO:0005737">
    <property type="term" value="C:cytoplasm"/>
    <property type="evidence" value="ECO:0007669"/>
    <property type="project" value="UniProtKB-SubCell"/>
</dbReference>
<evidence type="ECO:0000256" key="6">
    <source>
        <dbReference type="PIRSR" id="PIRSR000193-1"/>
    </source>
</evidence>
<gene>
    <name evidence="4" type="primary">proC</name>
    <name evidence="10" type="ORF">HQN59_00995</name>
</gene>
<dbReference type="InterPro" id="IPR008927">
    <property type="entry name" value="6-PGluconate_DH-like_C_sf"/>
</dbReference>
<evidence type="ECO:0000256" key="4">
    <source>
        <dbReference type="HAMAP-Rule" id="MF_01925"/>
    </source>
</evidence>
<comment type="caution">
    <text evidence="10">The sequence shown here is derived from an EMBL/GenBank/DDBJ whole genome shotgun (WGS) entry which is preliminary data.</text>
</comment>
<comment type="similarity">
    <text evidence="1 4 7">Belongs to the pyrroline-5-carboxylate reductase family.</text>
</comment>
<keyword evidence="4" id="KW-0963">Cytoplasm</keyword>
<evidence type="ECO:0000259" key="8">
    <source>
        <dbReference type="Pfam" id="PF03807"/>
    </source>
</evidence>
<evidence type="ECO:0000259" key="9">
    <source>
        <dbReference type="Pfam" id="PF14748"/>
    </source>
</evidence>
<evidence type="ECO:0000256" key="5">
    <source>
        <dbReference type="NCBIfam" id="TIGR00112"/>
    </source>
</evidence>
<comment type="function">
    <text evidence="4">Catalyzes the reduction of 1-pyrroline-5-carboxylate (PCA) to L-proline.</text>
</comment>
<dbReference type="RefSeq" id="WP_176065201.1">
    <property type="nucleotide sequence ID" value="NZ_JABWMJ010000001.1"/>
</dbReference>
<dbReference type="Proteomes" id="UP000529637">
    <property type="component" value="Unassembled WGS sequence"/>
</dbReference>
<dbReference type="InterPro" id="IPR029036">
    <property type="entry name" value="P5CR_dimer"/>
</dbReference>
<reference evidence="10 11" key="1">
    <citation type="submission" date="2020-06" db="EMBL/GenBank/DDBJ databases">
        <title>Schlegella sp. ID0723 isolated from air conditioner.</title>
        <authorList>
            <person name="Kim D.Y."/>
            <person name="Kim D.-U."/>
        </authorList>
    </citation>
    <scope>NUCLEOTIDE SEQUENCE [LARGE SCALE GENOMIC DNA]</scope>
    <source>
        <strain evidence="10 11">ID0723</strain>
    </source>
</reference>
<feature type="domain" description="Pyrroline-5-carboxylate reductase catalytic N-terminal" evidence="8">
    <location>
        <begin position="4"/>
        <end position="97"/>
    </location>
</feature>
<dbReference type="EMBL" id="JABWMJ010000001">
    <property type="protein sequence ID" value="NUZ04327.1"/>
    <property type="molecule type" value="Genomic_DNA"/>
</dbReference>
<dbReference type="InterPro" id="IPR053790">
    <property type="entry name" value="P5CR-like_CS"/>
</dbReference>
<organism evidence="10 11">
    <name type="scientific">Piscinibacter koreensis</name>
    <dbReference type="NCBI Taxonomy" id="2742824"/>
    <lineage>
        <taxon>Bacteria</taxon>
        <taxon>Pseudomonadati</taxon>
        <taxon>Pseudomonadota</taxon>
        <taxon>Betaproteobacteria</taxon>
        <taxon>Burkholderiales</taxon>
        <taxon>Sphaerotilaceae</taxon>
        <taxon>Piscinibacter</taxon>
    </lineage>
</organism>
<dbReference type="HAMAP" id="MF_01925">
    <property type="entry name" value="P5C_reductase"/>
    <property type="match status" value="1"/>
</dbReference>
<feature type="binding site" evidence="6">
    <location>
        <begin position="7"/>
        <end position="12"/>
    </location>
    <ligand>
        <name>NADP(+)</name>
        <dbReference type="ChEBI" id="CHEBI:58349"/>
    </ligand>
</feature>
<dbReference type="InterPro" id="IPR036291">
    <property type="entry name" value="NAD(P)-bd_dom_sf"/>
</dbReference>
<comment type="catalytic activity">
    <reaction evidence="4 7">
        <text>L-proline + NADP(+) = (S)-1-pyrroline-5-carboxylate + NADPH + 2 H(+)</text>
        <dbReference type="Rhea" id="RHEA:14109"/>
        <dbReference type="ChEBI" id="CHEBI:15378"/>
        <dbReference type="ChEBI" id="CHEBI:17388"/>
        <dbReference type="ChEBI" id="CHEBI:57783"/>
        <dbReference type="ChEBI" id="CHEBI:58349"/>
        <dbReference type="ChEBI" id="CHEBI:60039"/>
        <dbReference type="EC" id="1.5.1.2"/>
    </reaction>
</comment>
<dbReference type="Gene3D" id="3.40.50.720">
    <property type="entry name" value="NAD(P)-binding Rossmann-like Domain"/>
    <property type="match status" value="1"/>
</dbReference>
<comment type="pathway">
    <text evidence="4 7">Amino-acid biosynthesis; L-proline biosynthesis; L-proline from L-glutamate 5-semialdehyde: step 1/1.</text>
</comment>
<dbReference type="EC" id="1.5.1.2" evidence="4 5"/>
<dbReference type="Gene3D" id="1.10.3730.10">
    <property type="entry name" value="ProC C-terminal domain-like"/>
    <property type="match status" value="1"/>
</dbReference>
<dbReference type="SUPFAM" id="SSF48179">
    <property type="entry name" value="6-phosphogluconate dehydrogenase C-terminal domain-like"/>
    <property type="match status" value="1"/>
</dbReference>
<evidence type="ECO:0000256" key="3">
    <source>
        <dbReference type="ARBA" id="ARBA00023002"/>
    </source>
</evidence>
<evidence type="ECO:0000256" key="2">
    <source>
        <dbReference type="ARBA" id="ARBA00022857"/>
    </source>
</evidence>
<dbReference type="GO" id="GO:0004735">
    <property type="term" value="F:pyrroline-5-carboxylate reductase activity"/>
    <property type="evidence" value="ECO:0007669"/>
    <property type="project" value="UniProtKB-UniRule"/>
</dbReference>
<evidence type="ECO:0000256" key="1">
    <source>
        <dbReference type="ARBA" id="ARBA00005525"/>
    </source>
</evidence>
<dbReference type="NCBIfam" id="TIGR00112">
    <property type="entry name" value="proC"/>
    <property type="match status" value="1"/>
</dbReference>
<dbReference type="AlphaFoldDB" id="A0A7Y6NJJ5"/>
<keyword evidence="2 4" id="KW-0521">NADP</keyword>
<accession>A0A7Y6NJJ5</accession>
<dbReference type="SUPFAM" id="SSF51735">
    <property type="entry name" value="NAD(P)-binding Rossmann-fold domains"/>
    <property type="match status" value="1"/>
</dbReference>
<keyword evidence="11" id="KW-1185">Reference proteome</keyword>
<dbReference type="FunFam" id="1.10.3730.10:FF:000001">
    <property type="entry name" value="Pyrroline-5-carboxylate reductase"/>
    <property type="match status" value="1"/>
</dbReference>
<feature type="binding site" evidence="6">
    <location>
        <begin position="69"/>
        <end position="72"/>
    </location>
    <ligand>
        <name>NADP(+)</name>
        <dbReference type="ChEBI" id="CHEBI:58349"/>
    </ligand>
</feature>
<comment type="catalytic activity">
    <reaction evidence="4">
        <text>L-proline + NAD(+) = (S)-1-pyrroline-5-carboxylate + NADH + 2 H(+)</text>
        <dbReference type="Rhea" id="RHEA:14105"/>
        <dbReference type="ChEBI" id="CHEBI:15378"/>
        <dbReference type="ChEBI" id="CHEBI:17388"/>
        <dbReference type="ChEBI" id="CHEBI:57540"/>
        <dbReference type="ChEBI" id="CHEBI:57945"/>
        <dbReference type="ChEBI" id="CHEBI:60039"/>
        <dbReference type="EC" id="1.5.1.2"/>
    </reaction>
</comment>
<feature type="domain" description="Pyrroline-5-carboxylate reductase dimerisation" evidence="9">
    <location>
        <begin position="160"/>
        <end position="264"/>
    </location>
</feature>
<dbReference type="GO" id="GO:0055129">
    <property type="term" value="P:L-proline biosynthetic process"/>
    <property type="evidence" value="ECO:0007669"/>
    <property type="project" value="UniProtKB-UniRule"/>
</dbReference>
<name>A0A7Y6NJJ5_9BURK</name>